<dbReference type="PANTHER" id="PTHR46300:SF2">
    <property type="entry name" value="CYTOCHROME P450 MONOOXYGENASE ALNH-RELATED"/>
    <property type="match status" value="1"/>
</dbReference>
<reference evidence="6 7" key="1">
    <citation type="journal article" date="2024" name="IMA Fungus">
        <title>IMA Genome - F19 : A genome assembly and annotation guide to empower mycologists, including annotated draft genome sequences of Ceratocystis pirilliformis, Diaporthe australafricana, Fusarium ophioides, Paecilomyces lecythidis, and Sporothrix stenoceras.</title>
        <authorList>
            <person name="Aylward J."/>
            <person name="Wilson A.M."/>
            <person name="Visagie C.M."/>
            <person name="Spraker J."/>
            <person name="Barnes I."/>
            <person name="Buitendag C."/>
            <person name="Ceriani C."/>
            <person name="Del Mar Angel L."/>
            <person name="du Plessis D."/>
            <person name="Fuchs T."/>
            <person name="Gasser K."/>
            <person name="Kramer D."/>
            <person name="Li W."/>
            <person name="Munsamy K."/>
            <person name="Piso A."/>
            <person name="Price J.L."/>
            <person name="Sonnekus B."/>
            <person name="Thomas C."/>
            <person name="van der Nest A."/>
            <person name="van Dijk A."/>
            <person name="van Heerden A."/>
            <person name="van Vuuren N."/>
            <person name="Yilmaz N."/>
            <person name="Duong T.A."/>
            <person name="van der Merwe N.A."/>
            <person name="Wingfield M.J."/>
            <person name="Wingfield B.D."/>
        </authorList>
    </citation>
    <scope>NUCLEOTIDE SEQUENCE [LARGE SCALE GENOMIC DNA]</scope>
    <source>
        <strain evidence="6 7">CMW 5346</strain>
    </source>
</reference>
<dbReference type="EMBL" id="JAWCUI010000130">
    <property type="protein sequence ID" value="KAL1887293.1"/>
    <property type="molecule type" value="Genomic_DNA"/>
</dbReference>
<protein>
    <submittedName>
        <fullName evidence="6">Uncharacterized protein</fullName>
    </submittedName>
</protein>
<evidence type="ECO:0000313" key="7">
    <source>
        <dbReference type="Proteomes" id="UP001583186"/>
    </source>
</evidence>
<dbReference type="InterPro" id="IPR050364">
    <property type="entry name" value="Cytochrome_P450_fung"/>
</dbReference>
<evidence type="ECO:0000256" key="1">
    <source>
        <dbReference type="ARBA" id="ARBA00010617"/>
    </source>
</evidence>
<name>A0ABR3YHI8_9PEZI</name>
<accession>A0ABR3YHI8</accession>
<dbReference type="Proteomes" id="UP001583186">
    <property type="component" value="Unassembled WGS sequence"/>
</dbReference>
<organism evidence="6 7">
    <name type="scientific">Sporothrix stenoceras</name>
    <dbReference type="NCBI Taxonomy" id="5173"/>
    <lineage>
        <taxon>Eukaryota</taxon>
        <taxon>Fungi</taxon>
        <taxon>Dikarya</taxon>
        <taxon>Ascomycota</taxon>
        <taxon>Pezizomycotina</taxon>
        <taxon>Sordariomycetes</taxon>
        <taxon>Sordariomycetidae</taxon>
        <taxon>Ophiostomatales</taxon>
        <taxon>Ophiostomataceae</taxon>
        <taxon>Sporothrix</taxon>
    </lineage>
</organism>
<proteinExistence type="inferred from homology"/>
<keyword evidence="7" id="KW-1185">Reference proteome</keyword>
<evidence type="ECO:0000256" key="2">
    <source>
        <dbReference type="ARBA" id="ARBA00022723"/>
    </source>
</evidence>
<sequence length="65" mass="7958">MQYGKQWRTFRKLVHQHFMESMVEKRHIEVQNAEATQMLRDMCVRPDQHMRHPKRYSNSIIMSLG</sequence>
<evidence type="ECO:0000256" key="5">
    <source>
        <dbReference type="ARBA" id="ARBA00023033"/>
    </source>
</evidence>
<evidence type="ECO:0000256" key="3">
    <source>
        <dbReference type="ARBA" id="ARBA00023002"/>
    </source>
</evidence>
<keyword evidence="4" id="KW-0408">Iron</keyword>
<gene>
    <name evidence="6" type="ORF">Sste5346_010309</name>
</gene>
<comment type="caution">
    <text evidence="6">The sequence shown here is derived from an EMBL/GenBank/DDBJ whole genome shotgun (WGS) entry which is preliminary data.</text>
</comment>
<keyword evidence="3" id="KW-0560">Oxidoreductase</keyword>
<keyword evidence="5" id="KW-0503">Monooxygenase</keyword>
<keyword evidence="2" id="KW-0479">Metal-binding</keyword>
<comment type="similarity">
    <text evidence="1">Belongs to the cytochrome P450 family.</text>
</comment>
<evidence type="ECO:0000256" key="4">
    <source>
        <dbReference type="ARBA" id="ARBA00023004"/>
    </source>
</evidence>
<feature type="non-terminal residue" evidence="6">
    <location>
        <position position="1"/>
    </location>
</feature>
<evidence type="ECO:0000313" key="6">
    <source>
        <dbReference type="EMBL" id="KAL1887293.1"/>
    </source>
</evidence>
<dbReference type="PANTHER" id="PTHR46300">
    <property type="entry name" value="P450, PUTATIVE (EUROFUNG)-RELATED-RELATED"/>
    <property type="match status" value="1"/>
</dbReference>